<dbReference type="Pfam" id="PF00464">
    <property type="entry name" value="SHMT"/>
    <property type="match status" value="1"/>
</dbReference>
<keyword evidence="2" id="KW-0663">Pyridoxal phosphate</keyword>
<dbReference type="AlphaFoldDB" id="A0ABD0R026"/>
<organism evidence="4 5">
    <name type="scientific">Cirrhinus mrigala</name>
    <name type="common">Mrigala</name>
    <dbReference type="NCBI Taxonomy" id="683832"/>
    <lineage>
        <taxon>Eukaryota</taxon>
        <taxon>Metazoa</taxon>
        <taxon>Chordata</taxon>
        <taxon>Craniata</taxon>
        <taxon>Vertebrata</taxon>
        <taxon>Euteleostomi</taxon>
        <taxon>Actinopterygii</taxon>
        <taxon>Neopterygii</taxon>
        <taxon>Teleostei</taxon>
        <taxon>Ostariophysi</taxon>
        <taxon>Cypriniformes</taxon>
        <taxon>Cyprinidae</taxon>
        <taxon>Labeoninae</taxon>
        <taxon>Labeonini</taxon>
        <taxon>Cirrhinus</taxon>
    </lineage>
</organism>
<gene>
    <name evidence="4" type="ORF">M9458_014559</name>
</gene>
<accession>A0ABD0R026</accession>
<dbReference type="InterPro" id="IPR039429">
    <property type="entry name" value="SHMT-like_dom"/>
</dbReference>
<dbReference type="InterPro" id="IPR015424">
    <property type="entry name" value="PyrdxlP-dep_Trfase"/>
</dbReference>
<dbReference type="InterPro" id="IPR049943">
    <property type="entry name" value="Ser_HO-MeTrfase-like"/>
</dbReference>
<evidence type="ECO:0000259" key="3">
    <source>
        <dbReference type="Pfam" id="PF00464"/>
    </source>
</evidence>
<feature type="domain" description="Serine hydroxymethyltransferase-like" evidence="3">
    <location>
        <begin position="1"/>
        <end position="54"/>
    </location>
</feature>
<feature type="non-terminal residue" evidence="4">
    <location>
        <position position="54"/>
    </location>
</feature>
<feature type="non-terminal residue" evidence="4">
    <location>
        <position position="1"/>
    </location>
</feature>
<reference evidence="4 5" key="1">
    <citation type="submission" date="2024-05" db="EMBL/GenBank/DDBJ databases">
        <title>Genome sequencing and assembly of Indian major carp, Cirrhinus mrigala (Hamilton, 1822).</title>
        <authorList>
            <person name="Mohindra V."/>
            <person name="Chowdhury L.M."/>
            <person name="Lal K."/>
            <person name="Jena J.K."/>
        </authorList>
    </citation>
    <scope>NUCLEOTIDE SEQUENCE [LARGE SCALE GENOMIC DNA]</scope>
    <source>
        <strain evidence="4">CM1030</strain>
        <tissue evidence="4">Blood</tissue>
    </source>
</reference>
<comment type="cofactor">
    <cofactor evidence="1">
        <name>pyridoxal 5'-phosphate</name>
        <dbReference type="ChEBI" id="CHEBI:597326"/>
    </cofactor>
</comment>
<dbReference type="SUPFAM" id="SSF53383">
    <property type="entry name" value="PLP-dependent transferases"/>
    <property type="match status" value="1"/>
</dbReference>
<evidence type="ECO:0000313" key="4">
    <source>
        <dbReference type="EMBL" id="KAL0191861.1"/>
    </source>
</evidence>
<dbReference type="EMBL" id="JAMKFB020000006">
    <property type="protein sequence ID" value="KAL0191861.1"/>
    <property type="molecule type" value="Genomic_DNA"/>
</dbReference>
<evidence type="ECO:0000256" key="1">
    <source>
        <dbReference type="ARBA" id="ARBA00001933"/>
    </source>
</evidence>
<name>A0ABD0R026_CIRMR</name>
<dbReference type="PANTHER" id="PTHR11680">
    <property type="entry name" value="SERINE HYDROXYMETHYLTRANSFERASE"/>
    <property type="match status" value="1"/>
</dbReference>
<protein>
    <recommendedName>
        <fullName evidence="3">Serine hydroxymethyltransferase-like domain-containing protein</fullName>
    </recommendedName>
</protein>
<dbReference type="Proteomes" id="UP001529510">
    <property type="component" value="Unassembled WGS sequence"/>
</dbReference>
<dbReference type="PANTHER" id="PTHR11680:SF28">
    <property type="entry name" value="SERINE HYDROXYMETHYLTRANSFERASE, MITOCHONDRIAL"/>
    <property type="match status" value="1"/>
</dbReference>
<comment type="caution">
    <text evidence="4">The sequence shown here is derived from an EMBL/GenBank/DDBJ whole genome shotgun (WGS) entry which is preliminary data.</text>
</comment>
<sequence length="54" mass="5869">AGLIFYRKGVRSVDKKGKEVVYDLEEKVNFSVFPSLQGGPHNHAIAGVAVALKQ</sequence>
<keyword evidence="5" id="KW-1185">Reference proteome</keyword>
<dbReference type="Gene3D" id="3.40.640.10">
    <property type="entry name" value="Type I PLP-dependent aspartate aminotransferase-like (Major domain)"/>
    <property type="match status" value="1"/>
</dbReference>
<proteinExistence type="predicted"/>
<dbReference type="InterPro" id="IPR015421">
    <property type="entry name" value="PyrdxlP-dep_Trfase_major"/>
</dbReference>
<evidence type="ECO:0000313" key="5">
    <source>
        <dbReference type="Proteomes" id="UP001529510"/>
    </source>
</evidence>
<evidence type="ECO:0000256" key="2">
    <source>
        <dbReference type="ARBA" id="ARBA00022898"/>
    </source>
</evidence>